<organism evidence="1 2">
    <name type="scientific">Populus trichocarpa</name>
    <name type="common">Western balsam poplar</name>
    <name type="synonym">Populus balsamifera subsp. trichocarpa</name>
    <dbReference type="NCBI Taxonomy" id="3694"/>
    <lineage>
        <taxon>Eukaryota</taxon>
        <taxon>Viridiplantae</taxon>
        <taxon>Streptophyta</taxon>
        <taxon>Embryophyta</taxon>
        <taxon>Tracheophyta</taxon>
        <taxon>Spermatophyta</taxon>
        <taxon>Magnoliopsida</taxon>
        <taxon>eudicotyledons</taxon>
        <taxon>Gunneridae</taxon>
        <taxon>Pentapetalae</taxon>
        <taxon>rosids</taxon>
        <taxon>fabids</taxon>
        <taxon>Malpighiales</taxon>
        <taxon>Salicaceae</taxon>
        <taxon>Saliceae</taxon>
        <taxon>Populus</taxon>
    </lineage>
</organism>
<dbReference type="AlphaFoldDB" id="A0A3N7F6A2"/>
<reference evidence="1 2" key="1">
    <citation type="journal article" date="2006" name="Science">
        <title>The genome of black cottonwood, Populus trichocarpa (Torr. &amp; Gray).</title>
        <authorList>
            <person name="Tuskan G.A."/>
            <person name="Difazio S."/>
            <person name="Jansson S."/>
            <person name="Bohlmann J."/>
            <person name="Grigoriev I."/>
            <person name="Hellsten U."/>
            <person name="Putnam N."/>
            <person name="Ralph S."/>
            <person name="Rombauts S."/>
            <person name="Salamov A."/>
            <person name="Schein J."/>
            <person name="Sterck L."/>
            <person name="Aerts A."/>
            <person name="Bhalerao R.R."/>
            <person name="Bhalerao R.P."/>
            <person name="Blaudez D."/>
            <person name="Boerjan W."/>
            <person name="Brun A."/>
            <person name="Brunner A."/>
            <person name="Busov V."/>
            <person name="Campbell M."/>
            <person name="Carlson J."/>
            <person name="Chalot M."/>
            <person name="Chapman J."/>
            <person name="Chen G.L."/>
            <person name="Cooper D."/>
            <person name="Coutinho P.M."/>
            <person name="Couturier J."/>
            <person name="Covert S."/>
            <person name="Cronk Q."/>
            <person name="Cunningham R."/>
            <person name="Davis J."/>
            <person name="Degroeve S."/>
            <person name="Dejardin A."/>
            <person name="Depamphilis C."/>
            <person name="Detter J."/>
            <person name="Dirks B."/>
            <person name="Dubchak I."/>
            <person name="Duplessis S."/>
            <person name="Ehlting J."/>
            <person name="Ellis B."/>
            <person name="Gendler K."/>
            <person name="Goodstein D."/>
            <person name="Gribskov M."/>
            <person name="Grimwood J."/>
            <person name="Groover A."/>
            <person name="Gunter L."/>
            <person name="Hamberger B."/>
            <person name="Heinze B."/>
            <person name="Helariutta Y."/>
            <person name="Henrissat B."/>
            <person name="Holligan D."/>
            <person name="Holt R."/>
            <person name="Huang W."/>
            <person name="Islam-Faridi N."/>
            <person name="Jones S."/>
            <person name="Jones-Rhoades M."/>
            <person name="Jorgensen R."/>
            <person name="Joshi C."/>
            <person name="Kangasjarvi J."/>
            <person name="Karlsson J."/>
            <person name="Kelleher C."/>
            <person name="Kirkpatrick R."/>
            <person name="Kirst M."/>
            <person name="Kohler A."/>
            <person name="Kalluri U."/>
            <person name="Larimer F."/>
            <person name="Leebens-Mack J."/>
            <person name="Leple J.C."/>
            <person name="Locascio P."/>
            <person name="Lou Y."/>
            <person name="Lucas S."/>
            <person name="Martin F."/>
            <person name="Montanini B."/>
            <person name="Napoli C."/>
            <person name="Nelson D.R."/>
            <person name="Nelson C."/>
            <person name="Nieminen K."/>
            <person name="Nilsson O."/>
            <person name="Pereda V."/>
            <person name="Peter G."/>
            <person name="Philippe R."/>
            <person name="Pilate G."/>
            <person name="Poliakov A."/>
            <person name="Razumovskaya J."/>
            <person name="Richardson P."/>
            <person name="Rinaldi C."/>
            <person name="Ritland K."/>
            <person name="Rouze P."/>
            <person name="Ryaboy D."/>
            <person name="Schmutz J."/>
            <person name="Schrader J."/>
            <person name="Segerman B."/>
            <person name="Shin H."/>
            <person name="Siddiqui A."/>
            <person name="Sterky F."/>
            <person name="Terry A."/>
            <person name="Tsai C.J."/>
            <person name="Uberbacher E."/>
            <person name="Unneberg P."/>
            <person name="Vahala J."/>
            <person name="Wall K."/>
            <person name="Wessler S."/>
            <person name="Yang G."/>
            <person name="Yin T."/>
            <person name="Douglas C."/>
            <person name="Marra M."/>
            <person name="Sandberg G."/>
            <person name="Van de Peer Y."/>
            <person name="Rokhsar D."/>
        </authorList>
    </citation>
    <scope>NUCLEOTIDE SEQUENCE [LARGE SCALE GENOMIC DNA]</scope>
    <source>
        <strain evidence="2">cv. Nisqually</strain>
    </source>
</reference>
<dbReference type="Proteomes" id="UP000006729">
    <property type="component" value="Chromosome 5"/>
</dbReference>
<keyword evidence="2" id="KW-1185">Reference proteome</keyword>
<gene>
    <name evidence="1" type="ORF">POPTR_005G257150</name>
</gene>
<protein>
    <submittedName>
        <fullName evidence="1">Uncharacterized protein</fullName>
    </submittedName>
</protein>
<sequence length="67" mass="7552">MTENGDVMGRHKLDVRQDSNMACHFHPLVLADPVDPGHLRWKLTVMSPVKNSLSGSLFRPALQTKRN</sequence>
<dbReference type="EMBL" id="CM009294">
    <property type="protein sequence ID" value="RQO91065.1"/>
    <property type="molecule type" value="Genomic_DNA"/>
</dbReference>
<accession>A0A3N7F6A2</accession>
<proteinExistence type="predicted"/>
<evidence type="ECO:0000313" key="1">
    <source>
        <dbReference type="EMBL" id="RQO91065.1"/>
    </source>
</evidence>
<evidence type="ECO:0000313" key="2">
    <source>
        <dbReference type="Proteomes" id="UP000006729"/>
    </source>
</evidence>
<dbReference type="InParanoid" id="A0A3N7F6A2"/>
<name>A0A3N7F6A2_POPTR</name>